<dbReference type="EMBL" id="JARFVB010000005">
    <property type="protein sequence ID" value="MDF0716485.1"/>
    <property type="molecule type" value="Genomic_DNA"/>
</dbReference>
<accession>A0ABT5XZB6</accession>
<dbReference type="RefSeq" id="WP_275615717.1">
    <property type="nucleotide sequence ID" value="NZ_JARFVB010000005.1"/>
</dbReference>
<proteinExistence type="predicted"/>
<dbReference type="Proteomes" id="UP001221366">
    <property type="component" value="Unassembled WGS sequence"/>
</dbReference>
<gene>
    <name evidence="1" type="ORF">PY092_10020</name>
</gene>
<reference evidence="1 2" key="1">
    <citation type="submission" date="2023-03" db="EMBL/GenBank/DDBJ databases">
        <title>Muricauda XX sp. nov. and Muricauda XXX sp. nov., two novel species isolated from Okinawa Trough.</title>
        <authorList>
            <person name="Cao W."/>
            <person name="Deng X."/>
        </authorList>
    </citation>
    <scope>NUCLEOTIDE SEQUENCE [LARGE SCALE GENOMIC DNA]</scope>
    <source>
        <strain evidence="1 2">334s03</strain>
    </source>
</reference>
<evidence type="ECO:0000313" key="2">
    <source>
        <dbReference type="Proteomes" id="UP001221366"/>
    </source>
</evidence>
<organism evidence="1 2">
    <name type="scientific">Flagellimonas yonaguniensis</name>
    <dbReference type="NCBI Taxonomy" id="3031325"/>
    <lineage>
        <taxon>Bacteria</taxon>
        <taxon>Pseudomonadati</taxon>
        <taxon>Bacteroidota</taxon>
        <taxon>Flavobacteriia</taxon>
        <taxon>Flavobacteriales</taxon>
        <taxon>Flavobacteriaceae</taxon>
        <taxon>Flagellimonas</taxon>
    </lineage>
</organism>
<dbReference type="InterPro" id="IPR036388">
    <property type="entry name" value="WH-like_DNA-bd_sf"/>
</dbReference>
<protein>
    <submittedName>
        <fullName evidence="1">Uncharacterized protein</fullName>
    </submittedName>
</protein>
<dbReference type="Gene3D" id="1.10.10.10">
    <property type="entry name" value="Winged helix-like DNA-binding domain superfamily/Winged helix DNA-binding domain"/>
    <property type="match status" value="1"/>
</dbReference>
<name>A0ABT5XZB6_9FLAO</name>
<sequence>MDKYDTQILEMIRDYEELNGSGIGMSVLDRKFYGVFNFSEAHLTERVIKLKEYGFIKKSRPYSLSEKGKNYLQSLK</sequence>
<comment type="caution">
    <text evidence="1">The sequence shown here is derived from an EMBL/GenBank/DDBJ whole genome shotgun (WGS) entry which is preliminary data.</text>
</comment>
<keyword evidence="2" id="KW-1185">Reference proteome</keyword>
<evidence type="ECO:0000313" key="1">
    <source>
        <dbReference type="EMBL" id="MDF0716485.1"/>
    </source>
</evidence>